<reference evidence="2 3" key="1">
    <citation type="submission" date="2019-12" db="EMBL/GenBank/DDBJ databases">
        <title>Genomic-based taxomic classification of the family Erythrobacteraceae.</title>
        <authorList>
            <person name="Xu L."/>
        </authorList>
    </citation>
    <scope>NUCLEOTIDE SEQUENCE [LARGE SCALE GENOMIC DNA]</scope>
    <source>
        <strain evidence="2 3">KCTC 52763</strain>
    </source>
</reference>
<organism evidence="2 3">
    <name type="scientific">Pontixanthobacter aquaemixtae</name>
    <dbReference type="NCBI Taxonomy" id="1958940"/>
    <lineage>
        <taxon>Bacteria</taxon>
        <taxon>Pseudomonadati</taxon>
        <taxon>Pseudomonadota</taxon>
        <taxon>Alphaproteobacteria</taxon>
        <taxon>Sphingomonadales</taxon>
        <taxon>Erythrobacteraceae</taxon>
        <taxon>Pontixanthobacter</taxon>
    </lineage>
</organism>
<sequence>MIFTRGAVAISAAAVFATLPASNAAAQTEAQVRDAFVKFTAAQRSLGMNESCAVLDQAETRYADAMIGELKSPLARILGDQFKPEEIWEEGRVLFEGCKSRDEASDAWKQIDFVKQMSAASVIAASLIPMSPDDCIGKSNSPVSAGQLKIAADRVKASLQSSQQEPVLAAAKSMVPLFEQGCAEKKDYYYPSTFGPALAKVAALRQLRSTPAGTSDAGLAGIGEPEKSAIDPWIGPWESYFLNYRMGDYASVTAYRTLSSGKAVAKFRVSAGGAFSGSGNVYFTRDGKIEASFDKDYDSIVLKSVEGDRSYVLLRTNPSVSPDFFGNNRAEFAMNSETLKRFISENDEDADFYIQYRPELKGELRRFLNSASKNSVKVNMGDLVRASRWAMAPSPD</sequence>
<comment type="caution">
    <text evidence="2">The sequence shown here is derived from an EMBL/GenBank/DDBJ whole genome shotgun (WGS) entry which is preliminary data.</text>
</comment>
<proteinExistence type="predicted"/>
<keyword evidence="3" id="KW-1185">Reference proteome</keyword>
<protein>
    <submittedName>
        <fullName evidence="2">Uncharacterized protein</fullName>
    </submittedName>
</protein>
<accession>A0A844ZVB5</accession>
<dbReference type="EMBL" id="WTYX01000002">
    <property type="protein sequence ID" value="MXO91973.1"/>
    <property type="molecule type" value="Genomic_DNA"/>
</dbReference>
<evidence type="ECO:0000256" key="1">
    <source>
        <dbReference type="SAM" id="SignalP"/>
    </source>
</evidence>
<gene>
    <name evidence="2" type="ORF">GRI41_14150</name>
</gene>
<evidence type="ECO:0000313" key="3">
    <source>
        <dbReference type="Proteomes" id="UP000442714"/>
    </source>
</evidence>
<dbReference type="RefSeq" id="WP_160605780.1">
    <property type="nucleotide sequence ID" value="NZ_WTYX01000002.1"/>
</dbReference>
<feature type="chain" id="PRO_5033055426" evidence="1">
    <location>
        <begin position="27"/>
        <end position="396"/>
    </location>
</feature>
<dbReference type="Proteomes" id="UP000442714">
    <property type="component" value="Unassembled WGS sequence"/>
</dbReference>
<feature type="signal peptide" evidence="1">
    <location>
        <begin position="1"/>
        <end position="26"/>
    </location>
</feature>
<name>A0A844ZVB5_9SPHN</name>
<dbReference type="AlphaFoldDB" id="A0A844ZVB5"/>
<keyword evidence="1" id="KW-0732">Signal</keyword>
<evidence type="ECO:0000313" key="2">
    <source>
        <dbReference type="EMBL" id="MXO91973.1"/>
    </source>
</evidence>